<evidence type="ECO:0000256" key="3">
    <source>
        <dbReference type="ARBA" id="ARBA00022989"/>
    </source>
</evidence>
<dbReference type="GO" id="GO:0016020">
    <property type="term" value="C:membrane"/>
    <property type="evidence" value="ECO:0007669"/>
    <property type="project" value="UniProtKB-SubCell"/>
</dbReference>
<dbReference type="PhylomeDB" id="A7SNB1"/>
<evidence type="ECO:0000256" key="6">
    <source>
        <dbReference type="SAM" id="Phobius"/>
    </source>
</evidence>
<feature type="domain" description="G-protein coupled receptors family 1 profile" evidence="7">
    <location>
        <begin position="12"/>
        <end position="234"/>
    </location>
</feature>
<dbReference type="InterPro" id="IPR017452">
    <property type="entry name" value="GPCR_Rhodpsn_7TM"/>
</dbReference>
<feature type="transmembrane region" description="Helical" evidence="6">
    <location>
        <begin position="180"/>
        <end position="197"/>
    </location>
</feature>
<keyword evidence="5" id="KW-0675">Receptor</keyword>
<dbReference type="PROSITE" id="PS50262">
    <property type="entry name" value="G_PROTEIN_RECEP_F1_2"/>
    <property type="match status" value="1"/>
</dbReference>
<evidence type="ECO:0000259" key="7">
    <source>
        <dbReference type="PROSITE" id="PS50262"/>
    </source>
</evidence>
<protein>
    <recommendedName>
        <fullName evidence="7">G-protein coupled receptors family 1 profile domain-containing protein</fullName>
    </recommendedName>
</protein>
<evidence type="ECO:0000256" key="5">
    <source>
        <dbReference type="RuleBase" id="RU000688"/>
    </source>
</evidence>
<accession>A7SNB1</accession>
<dbReference type="InParanoid" id="A7SNB1"/>
<feature type="transmembrane region" description="Helical" evidence="6">
    <location>
        <begin position="6"/>
        <end position="21"/>
    </location>
</feature>
<keyword evidence="5" id="KW-0807">Transducer</keyword>
<gene>
    <name evidence="8" type="ORF">NEMVEDRAFT_v1g42358</name>
</gene>
<dbReference type="PRINTS" id="PR00237">
    <property type="entry name" value="GPCRRHODOPSN"/>
</dbReference>
<dbReference type="Proteomes" id="UP000001593">
    <property type="component" value="Unassembled WGS sequence"/>
</dbReference>
<dbReference type="GO" id="GO:0004930">
    <property type="term" value="F:G protein-coupled receptor activity"/>
    <property type="evidence" value="ECO:0007669"/>
    <property type="project" value="UniProtKB-KW"/>
</dbReference>
<dbReference type="AlphaFoldDB" id="A7SNB1"/>
<evidence type="ECO:0000256" key="4">
    <source>
        <dbReference type="ARBA" id="ARBA00023136"/>
    </source>
</evidence>
<dbReference type="InterPro" id="IPR000276">
    <property type="entry name" value="GPCR_Rhodpsn"/>
</dbReference>
<dbReference type="PROSITE" id="PS00237">
    <property type="entry name" value="G_PROTEIN_RECEP_F1_1"/>
    <property type="match status" value="1"/>
</dbReference>
<comment type="subcellular location">
    <subcellularLocation>
        <location evidence="1">Membrane</location>
    </subcellularLocation>
</comment>
<dbReference type="Gene3D" id="1.20.1070.10">
    <property type="entry name" value="Rhodopsin 7-helix transmembrane proteins"/>
    <property type="match status" value="2"/>
</dbReference>
<keyword evidence="9" id="KW-1185">Reference proteome</keyword>
<dbReference type="Pfam" id="PF00001">
    <property type="entry name" value="7tm_1"/>
    <property type="match status" value="1"/>
</dbReference>
<name>A7SNB1_NEMVE</name>
<dbReference type="HOGENOM" id="CLU_009579_6_0_1"/>
<dbReference type="SUPFAM" id="SSF81321">
    <property type="entry name" value="Family A G protein-coupled receptor-like"/>
    <property type="match status" value="1"/>
</dbReference>
<feature type="non-terminal residue" evidence="8">
    <location>
        <position position="1"/>
    </location>
</feature>
<sequence>LYALIATIGFLGNLFVCFIILQHRPVRRPMNWLFLNLAIPDSTILVFLGFRHIITRAVSHPHGPTGDYLCKFLTGGNIAWVGAVSSMCSLMCIALERFFMVFKPTRYLSLFRVVIVKRVIGLSWLFGLLFNLPLFVVARFDEKISFCSETWPTSVASKAQQTLPDSQGAISRARRKITKIVVTVSLIYCISWFPPLIDYVMMVFAPAQRHFGDTPHVAAVLMIVFNASVNPLVYTFQSETFRKQIKVSLFCLRAENTVNPLGEG</sequence>
<keyword evidence="5" id="KW-0297">G-protein coupled receptor</keyword>
<keyword evidence="4 6" id="KW-0472">Membrane</keyword>
<proteinExistence type="inferred from homology"/>
<dbReference type="CDD" id="cd00637">
    <property type="entry name" value="7tm_classA_rhodopsin-like"/>
    <property type="match status" value="1"/>
</dbReference>
<evidence type="ECO:0000256" key="1">
    <source>
        <dbReference type="ARBA" id="ARBA00004370"/>
    </source>
</evidence>
<evidence type="ECO:0000313" key="9">
    <source>
        <dbReference type="Proteomes" id="UP000001593"/>
    </source>
</evidence>
<evidence type="ECO:0000256" key="2">
    <source>
        <dbReference type="ARBA" id="ARBA00022692"/>
    </source>
</evidence>
<dbReference type="STRING" id="45351.A7SNB1"/>
<dbReference type="PANTHER" id="PTHR45698">
    <property type="entry name" value="TRACE AMINE-ASSOCIATED RECEPTOR 19N-RELATED"/>
    <property type="match status" value="1"/>
</dbReference>
<reference evidence="8 9" key="1">
    <citation type="journal article" date="2007" name="Science">
        <title>Sea anemone genome reveals ancestral eumetazoan gene repertoire and genomic organization.</title>
        <authorList>
            <person name="Putnam N.H."/>
            <person name="Srivastava M."/>
            <person name="Hellsten U."/>
            <person name="Dirks B."/>
            <person name="Chapman J."/>
            <person name="Salamov A."/>
            <person name="Terry A."/>
            <person name="Shapiro H."/>
            <person name="Lindquist E."/>
            <person name="Kapitonov V.V."/>
            <person name="Jurka J."/>
            <person name="Genikhovich G."/>
            <person name="Grigoriev I.V."/>
            <person name="Lucas S.M."/>
            <person name="Steele R.E."/>
            <person name="Finnerty J.R."/>
            <person name="Technau U."/>
            <person name="Martindale M.Q."/>
            <person name="Rokhsar D.S."/>
        </authorList>
    </citation>
    <scope>NUCLEOTIDE SEQUENCE [LARGE SCALE GENOMIC DNA]</scope>
    <source>
        <strain evidence="9">CH2 X CH6</strain>
    </source>
</reference>
<feature type="transmembrane region" description="Helical" evidence="6">
    <location>
        <begin position="78"/>
        <end position="102"/>
    </location>
</feature>
<evidence type="ECO:0000313" key="8">
    <source>
        <dbReference type="EMBL" id="EDO34802.1"/>
    </source>
</evidence>
<keyword evidence="3 6" id="KW-1133">Transmembrane helix</keyword>
<comment type="similarity">
    <text evidence="5">Belongs to the G-protein coupled receptor 1 family.</text>
</comment>
<organism evidence="8 9">
    <name type="scientific">Nematostella vectensis</name>
    <name type="common">Starlet sea anemone</name>
    <dbReference type="NCBI Taxonomy" id="45351"/>
    <lineage>
        <taxon>Eukaryota</taxon>
        <taxon>Metazoa</taxon>
        <taxon>Cnidaria</taxon>
        <taxon>Anthozoa</taxon>
        <taxon>Hexacorallia</taxon>
        <taxon>Actiniaria</taxon>
        <taxon>Edwardsiidae</taxon>
        <taxon>Nematostella</taxon>
    </lineage>
</organism>
<keyword evidence="2 5" id="KW-0812">Transmembrane</keyword>
<dbReference type="OMA" id="VINTHIF"/>
<feature type="non-terminal residue" evidence="8">
    <location>
        <position position="264"/>
    </location>
</feature>
<dbReference type="EMBL" id="DS469718">
    <property type="protein sequence ID" value="EDO34802.1"/>
    <property type="molecule type" value="Genomic_DNA"/>
</dbReference>
<dbReference type="eggNOG" id="KOG3656">
    <property type="taxonomic scope" value="Eukaryota"/>
</dbReference>
<dbReference type="PANTHER" id="PTHR45698:SF1">
    <property type="entry name" value="TRACE AMINE-ASSOCIATED RECEPTOR 13C-LIKE"/>
    <property type="match status" value="1"/>
</dbReference>
<dbReference type="FunCoup" id="A7SNB1">
    <property type="interactions" value="203"/>
</dbReference>
<feature type="transmembrane region" description="Helical" evidence="6">
    <location>
        <begin position="217"/>
        <end position="236"/>
    </location>
</feature>